<accession>A0A538TXY7</accession>
<comment type="caution">
    <text evidence="1">The sequence shown here is derived from an EMBL/GenBank/DDBJ whole genome shotgun (WGS) entry which is preliminary data.</text>
</comment>
<protein>
    <submittedName>
        <fullName evidence="1">Uncharacterized protein</fullName>
    </submittedName>
</protein>
<evidence type="ECO:0000313" key="1">
    <source>
        <dbReference type="EMBL" id="TMQ68505.1"/>
    </source>
</evidence>
<sequence>MTLAVRPPVAAAALVARIALGCAQETGHLDADQDQRLAAQGITRRANNLMFRHTRGARWENRRASIVVSHGTILIHRNGEVEFLFEPRSRRFCEVHRDRERVRISAGSGHSAEAWSFDAPDDPQGWTKDIRSAIRATRSARNSR</sequence>
<dbReference type="EMBL" id="VBOY01000007">
    <property type="protein sequence ID" value="TMQ68505.1"/>
    <property type="molecule type" value="Genomic_DNA"/>
</dbReference>
<proteinExistence type="predicted"/>
<evidence type="ECO:0000313" key="2">
    <source>
        <dbReference type="Proteomes" id="UP000316609"/>
    </source>
</evidence>
<gene>
    <name evidence="1" type="ORF">E6K78_00715</name>
</gene>
<name>A0A538TXY7_UNCEI</name>
<organism evidence="1 2">
    <name type="scientific">Eiseniibacteriota bacterium</name>
    <dbReference type="NCBI Taxonomy" id="2212470"/>
    <lineage>
        <taxon>Bacteria</taxon>
        <taxon>Candidatus Eiseniibacteriota</taxon>
    </lineage>
</organism>
<dbReference type="Proteomes" id="UP000316609">
    <property type="component" value="Unassembled WGS sequence"/>
</dbReference>
<reference evidence="1 2" key="1">
    <citation type="journal article" date="2019" name="Nat. Microbiol.">
        <title>Mediterranean grassland soil C-N compound turnover is dependent on rainfall and depth, and is mediated by genomically divergent microorganisms.</title>
        <authorList>
            <person name="Diamond S."/>
            <person name="Andeer P.F."/>
            <person name="Li Z."/>
            <person name="Crits-Christoph A."/>
            <person name="Burstein D."/>
            <person name="Anantharaman K."/>
            <person name="Lane K.R."/>
            <person name="Thomas B.C."/>
            <person name="Pan C."/>
            <person name="Northen T.R."/>
            <person name="Banfield J.F."/>
        </authorList>
    </citation>
    <scope>NUCLEOTIDE SEQUENCE [LARGE SCALE GENOMIC DNA]</scope>
    <source>
        <strain evidence="1">WS_8</strain>
    </source>
</reference>
<dbReference type="AlphaFoldDB" id="A0A538TXY7"/>